<feature type="region of interest" description="Disordered" evidence="2">
    <location>
        <begin position="67"/>
        <end position="98"/>
    </location>
</feature>
<gene>
    <name evidence="3" type="ORF">V565_227340</name>
</gene>
<accession>A0A074RFQ3</accession>
<keyword evidence="1" id="KW-0175">Coiled coil</keyword>
<feature type="region of interest" description="Disordered" evidence="2">
    <location>
        <begin position="857"/>
        <end position="893"/>
    </location>
</feature>
<evidence type="ECO:0000313" key="4">
    <source>
        <dbReference type="Proteomes" id="UP000027456"/>
    </source>
</evidence>
<evidence type="ECO:0000256" key="1">
    <source>
        <dbReference type="SAM" id="Coils"/>
    </source>
</evidence>
<feature type="region of interest" description="Disordered" evidence="2">
    <location>
        <begin position="724"/>
        <end position="758"/>
    </location>
</feature>
<dbReference type="EMBL" id="AZST01001363">
    <property type="protein sequence ID" value="KEP45966.1"/>
    <property type="molecule type" value="Genomic_DNA"/>
</dbReference>
<comment type="caution">
    <text evidence="3">The sequence shown here is derived from an EMBL/GenBank/DDBJ whole genome shotgun (WGS) entry which is preliminary data.</text>
</comment>
<dbReference type="AlphaFoldDB" id="A0A074RFQ3"/>
<feature type="compositionally biased region" description="Basic and acidic residues" evidence="2">
    <location>
        <begin position="883"/>
        <end position="893"/>
    </location>
</feature>
<feature type="region of interest" description="Disordered" evidence="2">
    <location>
        <begin position="639"/>
        <end position="710"/>
    </location>
</feature>
<feature type="region of interest" description="Disordered" evidence="2">
    <location>
        <begin position="479"/>
        <end position="516"/>
    </location>
</feature>
<proteinExistence type="predicted"/>
<feature type="compositionally biased region" description="Basic and acidic residues" evidence="2">
    <location>
        <begin position="1"/>
        <end position="10"/>
    </location>
</feature>
<feature type="compositionally biased region" description="Low complexity" evidence="2">
    <location>
        <begin position="346"/>
        <end position="359"/>
    </location>
</feature>
<feature type="compositionally biased region" description="Low complexity" evidence="2">
    <location>
        <begin position="787"/>
        <end position="802"/>
    </location>
</feature>
<feature type="region of interest" description="Disordered" evidence="2">
    <location>
        <begin position="1"/>
        <end position="41"/>
    </location>
</feature>
<dbReference type="HOGENOM" id="CLU_348209_0_0_1"/>
<sequence length="893" mass="97065">MSQSDKESRQHINRLSDNFFKSPDGRAGAKRPRERSISPILGDTMNLAGVRGLESEEPLLNFSDLIRPLSATPSPEPSLPSDTPPREEQTRETSFPSELFNGKYLGHRILPSGEEEGDELMDDARVAEVRRMVIAWGVHSREPGLEQTSSGRERQLAMMVMALTHPARPTASQVAAQAEHIRSLLAERSVMIQQLEDLSEFRHADRMSFERTAQALSARAAQRNAKCIGYSLTPREAFYEDERSRTMDSHALQEKLVAENSKLEHDLQEARREVAVLKQSIEDLRLDILIRPHSIPSTLTASQSEPVVPPTPNPRGRPRKYPLPSPASSQGFQAPTHSNPGAQLPTSSSTILSISSGSTQPPPEKRMRGAQPDARAELLIAAARRVGKERVLKVLEISDAGNTTGREEPKPLENLVSPFQPTQARIPFLQHSPSELPVLYSESSPTNGIDHTVTRRGRPPRASISFPATAHHQFTQFLVDDDGGRPISGRGRSSKLRATKSAQEAGRNPLDSSLMGEFRGTIPPVQAIQTPRRAQAQQVVVPFTGDPQVDAQTCLASFVAQYPGIQTTPVRNTSKAEAMSGLEGALESHLPHGDSSMGTGTAGQYLPDSAIQVTPDRNTNDTRSHGLEHLLSAARTMLRARSQSTSPTPQRQLTSNSALASPHHISPRKRHSPSLPHSNSIVPASPHSSPPLVQLGDSDTEPDEPESQGRRRVYSALDVLADQAAAARTSPSELLVGRPASTSTSSPERLHPFHPLASFPVTPEPHAALFAPRARNATLSSPMTIIPASDPPQLSSSSTSPSTLGTVDNHNQRRAMSDEPTQQMREHVPESSQYDANMGLGGTASITNSVSKATLWASSHAEPTPMSDAKVTHPENLPYTPPRSEKSRGKQRA</sequence>
<feature type="coiled-coil region" evidence="1">
    <location>
        <begin position="253"/>
        <end position="287"/>
    </location>
</feature>
<feature type="compositionally biased region" description="Polar residues" evidence="2">
    <location>
        <begin position="641"/>
        <end position="659"/>
    </location>
</feature>
<evidence type="ECO:0000256" key="2">
    <source>
        <dbReference type="SAM" id="MobiDB-lite"/>
    </source>
</evidence>
<feature type="region of interest" description="Disordered" evidence="2">
    <location>
        <begin position="297"/>
        <end position="372"/>
    </location>
</feature>
<feature type="compositionally biased region" description="Polar residues" evidence="2">
    <location>
        <begin position="326"/>
        <end position="345"/>
    </location>
</feature>
<dbReference type="Proteomes" id="UP000027456">
    <property type="component" value="Unassembled WGS sequence"/>
</dbReference>
<reference evidence="3 4" key="1">
    <citation type="submission" date="2013-12" db="EMBL/GenBank/DDBJ databases">
        <authorList>
            <person name="Cubeta M."/>
            <person name="Pakala S."/>
            <person name="Fedorova N."/>
            <person name="Thomas E."/>
            <person name="Dean R."/>
            <person name="Jabaji S."/>
            <person name="Neate S."/>
            <person name="Toda T."/>
            <person name="Tavantzis S."/>
            <person name="Vilgalys R."/>
            <person name="Bharathan N."/>
            <person name="Pakala S."/>
            <person name="Losada L.S."/>
            <person name="Zafar N."/>
            <person name="Nierman W."/>
        </authorList>
    </citation>
    <scope>NUCLEOTIDE SEQUENCE [LARGE SCALE GENOMIC DNA]</scope>
    <source>
        <strain evidence="3 4">123E</strain>
    </source>
</reference>
<keyword evidence="4" id="KW-1185">Reference proteome</keyword>
<dbReference type="OrthoDB" id="2143914at2759"/>
<name>A0A074RFQ3_9AGAM</name>
<protein>
    <submittedName>
        <fullName evidence="3">Uncharacterized protein</fullName>
    </submittedName>
</protein>
<feature type="region of interest" description="Disordered" evidence="2">
    <location>
        <begin position="441"/>
        <end position="464"/>
    </location>
</feature>
<feature type="region of interest" description="Disordered" evidence="2">
    <location>
        <begin position="782"/>
        <end position="845"/>
    </location>
</feature>
<feature type="compositionally biased region" description="Pro residues" evidence="2">
    <location>
        <begin position="307"/>
        <end position="325"/>
    </location>
</feature>
<organism evidence="3 4">
    <name type="scientific">Rhizoctonia solani 123E</name>
    <dbReference type="NCBI Taxonomy" id="1423351"/>
    <lineage>
        <taxon>Eukaryota</taxon>
        <taxon>Fungi</taxon>
        <taxon>Dikarya</taxon>
        <taxon>Basidiomycota</taxon>
        <taxon>Agaricomycotina</taxon>
        <taxon>Agaricomycetes</taxon>
        <taxon>Cantharellales</taxon>
        <taxon>Ceratobasidiaceae</taxon>
        <taxon>Rhizoctonia</taxon>
    </lineage>
</organism>
<evidence type="ECO:0000313" key="3">
    <source>
        <dbReference type="EMBL" id="KEP45966.1"/>
    </source>
</evidence>